<feature type="region of interest" description="Disordered" evidence="1">
    <location>
        <begin position="141"/>
        <end position="549"/>
    </location>
</feature>
<organism evidence="2 3">
    <name type="scientific">Prorocentrum cordatum</name>
    <dbReference type="NCBI Taxonomy" id="2364126"/>
    <lineage>
        <taxon>Eukaryota</taxon>
        <taxon>Sar</taxon>
        <taxon>Alveolata</taxon>
        <taxon>Dinophyceae</taxon>
        <taxon>Prorocentrales</taxon>
        <taxon>Prorocentraceae</taxon>
        <taxon>Prorocentrum</taxon>
    </lineage>
</organism>
<proteinExistence type="predicted"/>
<name>A0ABN9QXU9_9DINO</name>
<feature type="compositionally biased region" description="Low complexity" evidence="1">
    <location>
        <begin position="290"/>
        <end position="304"/>
    </location>
</feature>
<sequence>MAAVTDESRGEAAVGAMQEEPADGDMSNADEGSTIIHLQPPPELEEPTVAVAPSDRGADANGDVAASTTFQLMTPPAPPEADADNDVAESTMIQPMPPPREVPPEADADGHVVDSMTIQLMPPPREVPLEADACGDLADSTTIQLMPPPREGPLEADPEDDGDFPESTTIQLMPPPREAPPEANACAGLAESTAIPLMLPPREAPAEGADPPLGELDGGTTAPSVEPDGDSLAPPKAPEPPVAEEPCGGAGLALGVEHGSGHAASSVKPDKLPEHTPLEKASSGTHSDWLVPLTLPQQLPVQEPSEAGNGAAEGPWASPTATGQAPPPAPISPTGPMSAAPAEALTPPAALAVEPSLASAGGWSPGDAAGAEGGDLTGARQAVPKAVAGSSRRRASSRARTAGGGPRPGTAGEPAPSSEAVGWAGGPAEREESYVMGPAASSGPAGTAPPSGDGRRWGSWTTAWFGPCSVSTGPRGPAGAARLPRASRHPGASAAGSGSTCGRPSTPASWGPRSSCAGTTWTGVACSSTRSSGTCSRTARAALQPGSTT</sequence>
<accession>A0ABN9QXU9</accession>
<dbReference type="Proteomes" id="UP001189429">
    <property type="component" value="Unassembled WGS sequence"/>
</dbReference>
<feature type="compositionally biased region" description="Low complexity" evidence="1">
    <location>
        <begin position="334"/>
        <end position="355"/>
    </location>
</feature>
<feature type="region of interest" description="Disordered" evidence="1">
    <location>
        <begin position="1"/>
        <end position="42"/>
    </location>
</feature>
<evidence type="ECO:0000313" key="2">
    <source>
        <dbReference type="EMBL" id="CAK0810040.1"/>
    </source>
</evidence>
<evidence type="ECO:0000313" key="3">
    <source>
        <dbReference type="Proteomes" id="UP001189429"/>
    </source>
</evidence>
<feature type="compositionally biased region" description="Low complexity" evidence="1">
    <location>
        <begin position="525"/>
        <end position="542"/>
    </location>
</feature>
<feature type="compositionally biased region" description="Acidic residues" evidence="1">
    <location>
        <begin position="154"/>
        <end position="164"/>
    </location>
</feature>
<feature type="compositionally biased region" description="Basic and acidic residues" evidence="1">
    <location>
        <begin position="268"/>
        <end position="278"/>
    </location>
</feature>
<reference evidence="2" key="1">
    <citation type="submission" date="2023-10" db="EMBL/GenBank/DDBJ databases">
        <authorList>
            <person name="Chen Y."/>
            <person name="Shah S."/>
            <person name="Dougan E. K."/>
            <person name="Thang M."/>
            <person name="Chan C."/>
        </authorList>
    </citation>
    <scope>NUCLEOTIDE SEQUENCE [LARGE SCALE GENOMIC DNA]</scope>
</reference>
<feature type="compositionally biased region" description="Basic and acidic residues" evidence="1">
    <location>
        <begin position="1"/>
        <end position="10"/>
    </location>
</feature>
<dbReference type="EMBL" id="CAUYUJ010004558">
    <property type="protein sequence ID" value="CAK0810040.1"/>
    <property type="molecule type" value="Genomic_DNA"/>
</dbReference>
<feature type="compositionally biased region" description="Low complexity" evidence="1">
    <location>
        <begin position="437"/>
        <end position="452"/>
    </location>
</feature>
<keyword evidence="3" id="KW-1185">Reference proteome</keyword>
<feature type="compositionally biased region" description="Low complexity" evidence="1">
    <location>
        <begin position="473"/>
        <end position="484"/>
    </location>
</feature>
<gene>
    <name evidence="2" type="ORF">PCOR1329_LOCUS15126</name>
</gene>
<evidence type="ECO:0000256" key="1">
    <source>
        <dbReference type="SAM" id="MobiDB-lite"/>
    </source>
</evidence>
<comment type="caution">
    <text evidence="2">The sequence shown here is derived from an EMBL/GenBank/DDBJ whole genome shotgun (WGS) entry which is preliminary data.</text>
</comment>
<protein>
    <submittedName>
        <fullName evidence="2">Uncharacterized protein</fullName>
    </submittedName>
</protein>